<accession>B0K7E7</accession>
<evidence type="ECO:0000256" key="1">
    <source>
        <dbReference type="ARBA" id="ARBA00008761"/>
    </source>
</evidence>
<dbReference type="PANTHER" id="PTHR36172:SF1">
    <property type="entry name" value="RESOLVASE-RELATED"/>
    <property type="match status" value="1"/>
</dbReference>
<proteinExistence type="inferred from homology"/>
<dbReference type="InterPro" id="IPR010095">
    <property type="entry name" value="Cas12f1-like_TNB"/>
</dbReference>
<dbReference type="GO" id="GO:0006310">
    <property type="term" value="P:DNA recombination"/>
    <property type="evidence" value="ECO:0007669"/>
    <property type="project" value="UniProtKB-KW"/>
</dbReference>
<dbReference type="RefSeq" id="WP_003867291.1">
    <property type="nucleotide sequence ID" value="NC_010321.1"/>
</dbReference>
<dbReference type="GO" id="GO:0003677">
    <property type="term" value="F:DNA binding"/>
    <property type="evidence" value="ECO:0007669"/>
    <property type="project" value="UniProtKB-KW"/>
</dbReference>
<organism evidence="10 11">
    <name type="scientific">Thermoanaerobacter pseudethanolicus (strain ATCC 33223 / 39E)</name>
    <name type="common">Clostridium thermohydrosulfuricum</name>
    <dbReference type="NCBI Taxonomy" id="340099"/>
    <lineage>
        <taxon>Bacteria</taxon>
        <taxon>Bacillati</taxon>
        <taxon>Bacillota</taxon>
        <taxon>Clostridia</taxon>
        <taxon>Thermoanaerobacterales</taxon>
        <taxon>Thermoanaerobacteraceae</taxon>
        <taxon>Thermoanaerobacter</taxon>
    </lineage>
</organism>
<dbReference type="PANTHER" id="PTHR36172">
    <property type="match status" value="1"/>
</dbReference>
<evidence type="ECO:0000313" key="11">
    <source>
        <dbReference type="Proteomes" id="UP000002156"/>
    </source>
</evidence>
<feature type="domain" description="Probable transposase IS891/IS1136/IS1341" evidence="7">
    <location>
        <begin position="170"/>
        <end position="285"/>
    </location>
</feature>
<evidence type="ECO:0000259" key="8">
    <source>
        <dbReference type="Pfam" id="PF07282"/>
    </source>
</evidence>
<dbReference type="STRING" id="340099.Teth39_2090"/>
<sequence>MRFKKNEEKIILCKKIAIHPTKEQIECIERDSNLCKILYNTYLRQRIEYYNCYGKTITMSEQRSQIKLLREQNTEYAKVYAKHLHAVCIDLDTDYKNCLKKRANGKKSKLPRYKNKDYFYPLKTPKEYVKINDNKIKLGFYEFDIDINEIPKNYGEVWIIKSRNKYMLSITYEVEKIENNSNNILAVDLGISKFITGISQDGKVIEIINPRYDKYWNKKIDKVRSMRDKKKKGSRRYKKLTKTLNRLYEKRRKQQEHFIHAITKYLVLNNKEIILGNLSQEQMVKKSKMKALNRSIKENWGVGKFKTVLTYKAKLHGVNIVYIDEAYTSKTCSNCGRKQDMNLSKRVYKCQCGMELDRDINSSINIFNKYKGNKELNYKEISQVTTLHFRYGKLVA</sequence>
<dbReference type="eggNOG" id="COG0675">
    <property type="taxonomic scope" value="Bacteria"/>
</dbReference>
<dbReference type="NCBIfam" id="TIGR01766">
    <property type="entry name" value="IS200/IS605 family accessory protein TnpB-like domain"/>
    <property type="match status" value="1"/>
</dbReference>
<dbReference type="Pfam" id="PF07282">
    <property type="entry name" value="Cas12f1-like_TNB"/>
    <property type="match status" value="1"/>
</dbReference>
<feature type="domain" description="Cas12f1-like TNB" evidence="8">
    <location>
        <begin position="303"/>
        <end position="366"/>
    </location>
</feature>
<dbReference type="EMBL" id="CP000924">
    <property type="protein sequence ID" value="ABY95713.1"/>
    <property type="molecule type" value="Genomic_DNA"/>
</dbReference>
<name>B0K7E7_THEP3</name>
<dbReference type="InterPro" id="IPR021027">
    <property type="entry name" value="Transposase_put_HTH"/>
</dbReference>
<evidence type="ECO:0000256" key="6">
    <source>
        <dbReference type="ARBA" id="ARBA00023172"/>
    </source>
</evidence>
<dbReference type="GO" id="GO:0046872">
    <property type="term" value="F:metal ion binding"/>
    <property type="evidence" value="ECO:0007669"/>
    <property type="project" value="UniProtKB-KW"/>
</dbReference>
<dbReference type="Pfam" id="PF01385">
    <property type="entry name" value="OrfB_IS605"/>
    <property type="match status" value="1"/>
</dbReference>
<reference evidence="11" key="1">
    <citation type="submission" date="2008-01" db="EMBL/GenBank/DDBJ databases">
        <title>Complete sequence of Thermoanaerobacter pseudethanolicus 39E.</title>
        <authorList>
            <person name="Copeland A."/>
            <person name="Lucas S."/>
            <person name="Lapidus A."/>
            <person name="Barry K."/>
            <person name="Glavina del Rio T."/>
            <person name="Dalin E."/>
            <person name="Tice H."/>
            <person name="Pitluck S."/>
            <person name="Bruce D."/>
            <person name="Goodwin L."/>
            <person name="Saunders E."/>
            <person name="Brettin T."/>
            <person name="Detter J.C."/>
            <person name="Han C."/>
            <person name="Schmutz J."/>
            <person name="Larimer F."/>
            <person name="Land M."/>
            <person name="Hauser L."/>
            <person name="Kyrpides N."/>
            <person name="Lykidis A."/>
            <person name="Hemme C."/>
            <person name="Fields M.W."/>
            <person name="He Z."/>
            <person name="Zhou J."/>
            <person name="Richardson P."/>
        </authorList>
    </citation>
    <scope>NUCLEOTIDE SEQUENCE [LARGE SCALE GENOMIC DNA]</scope>
    <source>
        <strain evidence="11">ATCC 33223 / DSM 2355 / 39E</strain>
    </source>
</reference>
<dbReference type="GO" id="GO:0032196">
    <property type="term" value="P:transposition"/>
    <property type="evidence" value="ECO:0007669"/>
    <property type="project" value="UniProtKB-KW"/>
</dbReference>
<keyword evidence="6" id="KW-0233">DNA recombination</keyword>
<dbReference type="NCBIfam" id="NF040570">
    <property type="entry name" value="guided_TnpB"/>
    <property type="match status" value="1"/>
</dbReference>
<keyword evidence="11" id="KW-1185">Reference proteome</keyword>
<dbReference type="HOGENOM" id="CLU_032903_16_5_9"/>
<protein>
    <submittedName>
        <fullName evidence="10">Transposase, IS605 OrfB family</fullName>
    </submittedName>
</protein>
<evidence type="ECO:0000256" key="3">
    <source>
        <dbReference type="ARBA" id="ARBA00022723"/>
    </source>
</evidence>
<evidence type="ECO:0000259" key="7">
    <source>
        <dbReference type="Pfam" id="PF01385"/>
    </source>
</evidence>
<evidence type="ECO:0000256" key="5">
    <source>
        <dbReference type="ARBA" id="ARBA00023125"/>
    </source>
</evidence>
<dbReference type="AlphaFoldDB" id="B0K7E7"/>
<dbReference type="Proteomes" id="UP000002156">
    <property type="component" value="Chromosome"/>
</dbReference>
<evidence type="ECO:0000256" key="4">
    <source>
        <dbReference type="ARBA" id="ARBA00022833"/>
    </source>
</evidence>
<dbReference type="InterPro" id="IPR001959">
    <property type="entry name" value="Transposase"/>
</dbReference>
<gene>
    <name evidence="10" type="ordered locus">Teth39_2090</name>
</gene>
<feature type="domain" description="Transposase putative helix-turn-helix" evidence="9">
    <location>
        <begin position="15"/>
        <end position="55"/>
    </location>
</feature>
<dbReference type="Pfam" id="PF12323">
    <property type="entry name" value="HTH_OrfB_IS605"/>
    <property type="match status" value="1"/>
</dbReference>
<evidence type="ECO:0000313" key="10">
    <source>
        <dbReference type="EMBL" id="ABY95713.1"/>
    </source>
</evidence>
<evidence type="ECO:0000256" key="2">
    <source>
        <dbReference type="ARBA" id="ARBA00022578"/>
    </source>
</evidence>
<comment type="similarity">
    <text evidence="1">In the C-terminal section; belongs to the transposase 35 family.</text>
</comment>
<keyword evidence="3" id="KW-0479">Metal-binding</keyword>
<keyword evidence="2" id="KW-0815">Transposition</keyword>
<dbReference type="KEGG" id="tpd:Teth39_2090"/>
<dbReference type="InterPro" id="IPR051491">
    <property type="entry name" value="Recombinase/Transposase-rel"/>
</dbReference>
<keyword evidence="5" id="KW-0238">DNA-binding</keyword>
<evidence type="ECO:0000259" key="9">
    <source>
        <dbReference type="Pfam" id="PF12323"/>
    </source>
</evidence>
<keyword evidence="4" id="KW-0862">Zinc</keyword>